<feature type="region of interest" description="Disordered" evidence="1">
    <location>
        <begin position="90"/>
        <end position="167"/>
    </location>
</feature>
<organism evidence="2 3">
    <name type="scientific">Macrostomum lignano</name>
    <dbReference type="NCBI Taxonomy" id="282301"/>
    <lineage>
        <taxon>Eukaryota</taxon>
        <taxon>Metazoa</taxon>
        <taxon>Spiralia</taxon>
        <taxon>Lophotrochozoa</taxon>
        <taxon>Platyhelminthes</taxon>
        <taxon>Rhabditophora</taxon>
        <taxon>Macrostomorpha</taxon>
        <taxon>Macrostomida</taxon>
        <taxon>Macrostomidae</taxon>
        <taxon>Macrostomum</taxon>
    </lineage>
</organism>
<feature type="compositionally biased region" description="Basic and acidic residues" evidence="1">
    <location>
        <begin position="125"/>
        <end position="134"/>
    </location>
</feature>
<accession>A0A1I8HHL8</accession>
<sequence length="167" mass="18955">EHKKDKCVVNNNYNKCLVQDRAFKTGDPGFAEFSLAELRLRVRIPTNVSEQPGRFQLYTCMLVKLHDGWESNCDLKELLQRASGRFRIEDSSRGVTSDGAVQSQQRYSGGQRGCERCSKLRRPPRMKEIQHPAESECLTGMRSQARKEQSRANLDGVQPSAATPERL</sequence>
<dbReference type="Proteomes" id="UP000095280">
    <property type="component" value="Unplaced"/>
</dbReference>
<keyword evidence="2" id="KW-1185">Reference proteome</keyword>
<reference evidence="3" key="1">
    <citation type="submission" date="2016-11" db="UniProtKB">
        <authorList>
            <consortium name="WormBaseParasite"/>
        </authorList>
    </citation>
    <scope>IDENTIFICATION</scope>
</reference>
<protein>
    <submittedName>
        <fullName evidence="3">UBC core domain-containing protein</fullName>
    </submittedName>
</protein>
<dbReference type="AlphaFoldDB" id="A0A1I8HHL8"/>
<evidence type="ECO:0000313" key="2">
    <source>
        <dbReference type="Proteomes" id="UP000095280"/>
    </source>
</evidence>
<proteinExistence type="predicted"/>
<evidence type="ECO:0000256" key="1">
    <source>
        <dbReference type="SAM" id="MobiDB-lite"/>
    </source>
</evidence>
<name>A0A1I8HHL8_9PLAT</name>
<dbReference type="WBParaSite" id="maker-uti_cns_0006286-snap-gene-0.4-mRNA-1">
    <property type="protein sequence ID" value="maker-uti_cns_0006286-snap-gene-0.4-mRNA-1"/>
    <property type="gene ID" value="maker-uti_cns_0006286-snap-gene-0.4"/>
</dbReference>
<evidence type="ECO:0000313" key="3">
    <source>
        <dbReference type="WBParaSite" id="maker-uti_cns_0006286-snap-gene-0.4-mRNA-1"/>
    </source>
</evidence>